<feature type="region of interest" description="Disordered" evidence="1">
    <location>
        <begin position="1"/>
        <end position="57"/>
    </location>
</feature>
<evidence type="ECO:0000256" key="1">
    <source>
        <dbReference type="SAM" id="MobiDB-lite"/>
    </source>
</evidence>
<proteinExistence type="predicted"/>
<sequence>MCVPQEEVPEGEGRPGHRITASVVQRVSKQEEEKMSPEQREGPAQKTSSKRTGPSAAALPPVMLDLLYVFLPTVLSLEQSYVQVSRGQRQRVVVVVLVEQGQWGGDWSVGLSARRGSIGESRCEELRPLSEIKAGSADVSHDHRLRSEIRDRSTN</sequence>
<dbReference type="AlphaFoldDB" id="A0AAV2JHK2"/>
<gene>
    <name evidence="2" type="ORF">KC01_LOCUS7077</name>
</gene>
<feature type="compositionally biased region" description="Basic and acidic residues" evidence="1">
    <location>
        <begin position="28"/>
        <end position="43"/>
    </location>
</feature>
<dbReference type="Proteomes" id="UP001497482">
    <property type="component" value="Chromosome 12"/>
</dbReference>
<organism evidence="2 3">
    <name type="scientific">Knipowitschia caucasica</name>
    <name type="common">Caucasian dwarf goby</name>
    <name type="synonym">Pomatoschistus caucasicus</name>
    <dbReference type="NCBI Taxonomy" id="637954"/>
    <lineage>
        <taxon>Eukaryota</taxon>
        <taxon>Metazoa</taxon>
        <taxon>Chordata</taxon>
        <taxon>Craniata</taxon>
        <taxon>Vertebrata</taxon>
        <taxon>Euteleostomi</taxon>
        <taxon>Actinopterygii</taxon>
        <taxon>Neopterygii</taxon>
        <taxon>Teleostei</taxon>
        <taxon>Neoteleostei</taxon>
        <taxon>Acanthomorphata</taxon>
        <taxon>Gobiaria</taxon>
        <taxon>Gobiiformes</taxon>
        <taxon>Gobioidei</taxon>
        <taxon>Gobiidae</taxon>
        <taxon>Gobiinae</taxon>
        <taxon>Knipowitschia</taxon>
    </lineage>
</organism>
<keyword evidence="3" id="KW-1185">Reference proteome</keyword>
<accession>A0AAV2JHK2</accession>
<evidence type="ECO:0000313" key="3">
    <source>
        <dbReference type="Proteomes" id="UP001497482"/>
    </source>
</evidence>
<name>A0AAV2JHK2_KNICA</name>
<protein>
    <submittedName>
        <fullName evidence="2">Uncharacterized protein</fullName>
    </submittedName>
</protein>
<evidence type="ECO:0000313" key="2">
    <source>
        <dbReference type="EMBL" id="CAL1575512.1"/>
    </source>
</evidence>
<dbReference type="EMBL" id="OZ035834">
    <property type="protein sequence ID" value="CAL1575512.1"/>
    <property type="molecule type" value="Genomic_DNA"/>
</dbReference>
<reference evidence="2 3" key="1">
    <citation type="submission" date="2024-04" db="EMBL/GenBank/DDBJ databases">
        <authorList>
            <person name="Waldvogel A.-M."/>
            <person name="Schoenle A."/>
        </authorList>
    </citation>
    <scope>NUCLEOTIDE SEQUENCE [LARGE SCALE GENOMIC DNA]</scope>
</reference>